<dbReference type="eggNOG" id="ENOG5033A40">
    <property type="taxonomic scope" value="Bacteria"/>
</dbReference>
<gene>
    <name evidence="2" type="ORF">BN10_860010</name>
</gene>
<organism evidence="2 3">
    <name type="scientific">Phycicoccus elongatus Lp2</name>
    <dbReference type="NCBI Taxonomy" id="1193181"/>
    <lineage>
        <taxon>Bacteria</taxon>
        <taxon>Bacillati</taxon>
        <taxon>Actinomycetota</taxon>
        <taxon>Actinomycetes</taxon>
        <taxon>Micrococcales</taxon>
        <taxon>Intrasporangiaceae</taxon>
        <taxon>Phycicoccus</taxon>
    </lineage>
</organism>
<name>N0E2T5_9MICO</name>
<comment type="caution">
    <text evidence="2">The sequence shown here is derived from an EMBL/GenBank/DDBJ whole genome shotgun (WGS) entry which is preliminary data.</text>
</comment>
<dbReference type="RefSeq" id="WP_010851092.1">
    <property type="nucleotide sequence ID" value="NZ_HF570956.1"/>
</dbReference>
<proteinExistence type="predicted"/>
<sequence>MSRGRTLVVTGVLVLVVVATVGRTWATGTADDAVLGSSAVSATGGQAAPGALALVLAAAAAVVAALITRPVIRRIVLGIGALAAAGATAIILRVLADPEGVLGPIAAKAVGRSGALAVRAQTTGWVVAALTATVTLTVLLLLSLWSAHRWGATSRTYDADDDTVAGARGERVWSDWDALSSGHDPTDVPDAPLT</sequence>
<dbReference type="Proteomes" id="UP000013167">
    <property type="component" value="Unassembled WGS sequence"/>
</dbReference>
<dbReference type="InterPro" id="IPR019051">
    <property type="entry name" value="Trp_biosyn_TM_oprn/chp"/>
</dbReference>
<keyword evidence="1" id="KW-1133">Transmembrane helix</keyword>
<dbReference type="EMBL" id="CAIZ01000159">
    <property type="protein sequence ID" value="CCH71263.1"/>
    <property type="molecule type" value="Genomic_DNA"/>
</dbReference>
<dbReference type="OrthoDB" id="4868800at2"/>
<feature type="transmembrane region" description="Helical" evidence="1">
    <location>
        <begin position="75"/>
        <end position="96"/>
    </location>
</feature>
<accession>N0E2T5</accession>
<evidence type="ECO:0000313" key="2">
    <source>
        <dbReference type="EMBL" id="CCH71263.1"/>
    </source>
</evidence>
<keyword evidence="3" id="KW-1185">Reference proteome</keyword>
<keyword evidence="1" id="KW-0812">Transmembrane</keyword>
<feature type="transmembrane region" description="Helical" evidence="1">
    <location>
        <begin position="125"/>
        <end position="145"/>
    </location>
</feature>
<evidence type="ECO:0000256" key="1">
    <source>
        <dbReference type="SAM" id="Phobius"/>
    </source>
</evidence>
<evidence type="ECO:0008006" key="4">
    <source>
        <dbReference type="Google" id="ProtNLM"/>
    </source>
</evidence>
<evidence type="ECO:0000313" key="3">
    <source>
        <dbReference type="Proteomes" id="UP000013167"/>
    </source>
</evidence>
<feature type="transmembrane region" description="Helical" evidence="1">
    <location>
        <begin position="50"/>
        <end position="68"/>
    </location>
</feature>
<reference evidence="2 3" key="1">
    <citation type="journal article" date="2013" name="ISME J.">
        <title>A metabolic model for members of the genus Tetrasphaera involved in enhanced biological phosphorus removal.</title>
        <authorList>
            <person name="Kristiansen R."/>
            <person name="Nguyen H.T.T."/>
            <person name="Saunders A.M."/>
            <person name="Nielsen J.L."/>
            <person name="Wimmer R."/>
            <person name="Le V.Q."/>
            <person name="McIlroy S.J."/>
            <person name="Petrovski S."/>
            <person name="Seviour R.J."/>
            <person name="Calteau A."/>
            <person name="Nielsen K.L."/>
            <person name="Nielsen P.H."/>
        </authorList>
    </citation>
    <scope>NUCLEOTIDE SEQUENCE [LARGE SCALE GENOMIC DNA]</scope>
    <source>
        <strain evidence="2 3">Lp2</strain>
    </source>
</reference>
<protein>
    <recommendedName>
        <fullName evidence="4">Tryptophan-associated transmembrane protein</fullName>
    </recommendedName>
</protein>
<dbReference type="AlphaFoldDB" id="N0E2T5"/>
<dbReference type="HOGENOM" id="CLU_084749_2_0_11"/>
<dbReference type="STRING" id="1193181.BN10_860010"/>
<keyword evidence="1" id="KW-0472">Membrane</keyword>
<dbReference type="Pfam" id="PF09534">
    <property type="entry name" value="Trp_oprn_chp"/>
    <property type="match status" value="1"/>
</dbReference>